<dbReference type="PANTHER" id="PTHR46795">
    <property type="entry name" value="ABC TRANSPORTER PERMEASE-RELATED-RELATED"/>
    <property type="match status" value="1"/>
</dbReference>
<keyword evidence="3 6" id="KW-0812">Transmembrane</keyword>
<comment type="similarity">
    <text evidence="6">Belongs to the ABC-4 integral membrane protein family.</text>
</comment>
<feature type="transmembrane region" description="Helical" evidence="6">
    <location>
        <begin position="190"/>
        <end position="213"/>
    </location>
</feature>
<sequence>MLRNARAYLAYLLSSTFMVMIFFSFAVFIHHPWIKNNKEVLIELNRTAYKFMLIAEYIIFIFAFLFILYSISVFLKSRRKEFGLLSMLGASRKQLNSLVFLENMLIGSVAIMSGIILGLPSSKFFLLISARIAGLPDLPFYWPLQAIGLTAFSFAALFLVISLFTLLFVSKKNVLDWLKGDVGPKKEPRVSILLVLLCVVLIATLIIGLNHAFRMKLSIVILLIAALIGGTYLFYSQLSIFVLRLLKHNRTFTWRKTRLLWISEMAYKSKNNSLVLFLTTIMLVAAAICSAFLIASFRDARSSYIDNPYSLIMIESSGLTNKQRRVEQDISEINDRLAHAGVTYYSERFTKLYDWYGNPQVPITVMSKSVYDSSAPQWNAPPAELNGKDETMLLYDKRAFKAYSTTNQTLPSVGQSMTLNNSNITFQLTSASELERLRYMNISFLLVVSDQSYAHGVKRKLAPFGSTEIVQVNYNIPDWTFSKLERGGQEDRVGRQLVKWGSNIPGEVSPTRIVRSTGITYLDSMQELSMIGFIGIFITFMFSFASASFLYFKLFAELARDSRVYNSLSKIGLSVGEMKNSATIQMALLFFLPIAVATIQALIVLRPVLTLAQMEAAPWPIFITTGTFLVLQLLYFGIARHRYLKQLKNVMV</sequence>
<evidence type="ECO:0000256" key="3">
    <source>
        <dbReference type="ARBA" id="ARBA00022692"/>
    </source>
</evidence>
<dbReference type="Proteomes" id="UP000606653">
    <property type="component" value="Unassembled WGS sequence"/>
</dbReference>
<feature type="transmembrane region" description="Helical" evidence="6">
    <location>
        <begin position="51"/>
        <end position="75"/>
    </location>
</feature>
<proteinExistence type="inferred from homology"/>
<feature type="transmembrane region" description="Helical" evidence="6">
    <location>
        <begin position="140"/>
        <end position="169"/>
    </location>
</feature>
<evidence type="ECO:0000313" key="9">
    <source>
        <dbReference type="Proteomes" id="UP000606653"/>
    </source>
</evidence>
<dbReference type="InterPro" id="IPR052536">
    <property type="entry name" value="ABC-4_Integral_Memb_Prot"/>
</dbReference>
<keyword evidence="5 6" id="KW-0472">Membrane</keyword>
<feature type="transmembrane region" description="Helical" evidence="6">
    <location>
        <begin position="219"/>
        <end position="246"/>
    </location>
</feature>
<comment type="caution">
    <text evidence="8">The sequence shown here is derived from an EMBL/GenBank/DDBJ whole genome shotgun (WGS) entry which is preliminary data.</text>
</comment>
<keyword evidence="6" id="KW-0813">Transport</keyword>
<dbReference type="PIRSF" id="PIRSF018968">
    <property type="entry name" value="ABC_permease_BceB"/>
    <property type="match status" value="1"/>
</dbReference>
<feature type="transmembrane region" description="Helical" evidence="6">
    <location>
        <begin position="274"/>
        <end position="297"/>
    </location>
</feature>
<reference evidence="9" key="1">
    <citation type="journal article" date="2019" name="Int. J. Syst. Evol. Microbiol.">
        <title>The Global Catalogue of Microorganisms (GCM) 10K type strain sequencing project: providing services to taxonomists for standard genome sequencing and annotation.</title>
        <authorList>
            <consortium name="The Broad Institute Genomics Platform"/>
            <consortium name="The Broad Institute Genome Sequencing Center for Infectious Disease"/>
            <person name="Wu L."/>
            <person name="Ma J."/>
        </authorList>
    </citation>
    <scope>NUCLEOTIDE SEQUENCE [LARGE SCALE GENOMIC DNA]</scope>
    <source>
        <strain evidence="9">CGMCC 1.6964</strain>
    </source>
</reference>
<evidence type="ECO:0000256" key="6">
    <source>
        <dbReference type="PIRNR" id="PIRNR018968"/>
    </source>
</evidence>
<feature type="transmembrane region" description="Helical" evidence="6">
    <location>
        <begin position="617"/>
        <end position="638"/>
    </location>
</feature>
<dbReference type="EMBL" id="BMLN01000005">
    <property type="protein sequence ID" value="GGN99772.1"/>
    <property type="molecule type" value="Genomic_DNA"/>
</dbReference>
<evidence type="ECO:0000256" key="1">
    <source>
        <dbReference type="ARBA" id="ARBA00004651"/>
    </source>
</evidence>
<protein>
    <submittedName>
        <fullName evidence="8">ABC transporter permease</fullName>
    </submittedName>
</protein>
<dbReference type="InterPro" id="IPR003838">
    <property type="entry name" value="ABC3_permease_C"/>
</dbReference>
<keyword evidence="2 6" id="KW-1003">Cell membrane</keyword>
<evidence type="ECO:0000259" key="7">
    <source>
        <dbReference type="Pfam" id="PF02687"/>
    </source>
</evidence>
<keyword evidence="4 6" id="KW-1133">Transmembrane helix</keyword>
<dbReference type="Pfam" id="PF02687">
    <property type="entry name" value="FtsX"/>
    <property type="match status" value="1"/>
</dbReference>
<evidence type="ECO:0000256" key="5">
    <source>
        <dbReference type="ARBA" id="ARBA00023136"/>
    </source>
</evidence>
<feature type="transmembrane region" description="Helical" evidence="6">
    <location>
        <begin position="530"/>
        <end position="552"/>
    </location>
</feature>
<dbReference type="PANTHER" id="PTHR46795:SF3">
    <property type="entry name" value="ABC TRANSPORTER PERMEASE"/>
    <property type="match status" value="1"/>
</dbReference>
<comment type="subcellular location">
    <subcellularLocation>
        <location evidence="1 6">Cell membrane</location>
        <topology evidence="1 6">Multi-pass membrane protein</topology>
    </subcellularLocation>
</comment>
<gene>
    <name evidence="8" type="ORF">GCM10010969_20200</name>
</gene>
<dbReference type="InterPro" id="IPR027022">
    <property type="entry name" value="ABC_permease_BceB-typ"/>
</dbReference>
<evidence type="ECO:0000256" key="4">
    <source>
        <dbReference type="ARBA" id="ARBA00022989"/>
    </source>
</evidence>
<feature type="transmembrane region" description="Helical" evidence="6">
    <location>
        <begin position="95"/>
        <end position="120"/>
    </location>
</feature>
<accession>A0ABQ2L1N5</accession>
<feature type="transmembrane region" description="Helical" evidence="6">
    <location>
        <begin position="7"/>
        <end position="31"/>
    </location>
</feature>
<keyword evidence="9" id="KW-1185">Reference proteome</keyword>
<feature type="domain" description="ABC3 transporter permease C-terminal" evidence="7">
    <location>
        <begin position="57"/>
        <end position="173"/>
    </location>
</feature>
<name>A0ABQ2L1N5_9BACL</name>
<evidence type="ECO:0000313" key="8">
    <source>
        <dbReference type="EMBL" id="GGN99772.1"/>
    </source>
</evidence>
<organism evidence="8 9">
    <name type="scientific">Saccharibacillus kuerlensis</name>
    <dbReference type="NCBI Taxonomy" id="459527"/>
    <lineage>
        <taxon>Bacteria</taxon>
        <taxon>Bacillati</taxon>
        <taxon>Bacillota</taxon>
        <taxon>Bacilli</taxon>
        <taxon>Bacillales</taxon>
        <taxon>Paenibacillaceae</taxon>
        <taxon>Saccharibacillus</taxon>
    </lineage>
</organism>
<feature type="transmembrane region" description="Helical" evidence="6">
    <location>
        <begin position="586"/>
        <end position="605"/>
    </location>
</feature>
<evidence type="ECO:0000256" key="2">
    <source>
        <dbReference type="ARBA" id="ARBA00022475"/>
    </source>
</evidence>